<dbReference type="AlphaFoldDB" id="A0A7D9HXS5"/>
<accession>A0A7D9HXS5</accession>
<keyword evidence="3" id="KW-1185">Reference proteome</keyword>
<dbReference type="PANTHER" id="PTHR33206">
    <property type="entry name" value="PROTEIN CBG10425"/>
    <property type="match status" value="1"/>
</dbReference>
<dbReference type="EMBL" id="CACRXK020002144">
    <property type="protein sequence ID" value="CAB3992893.1"/>
    <property type="molecule type" value="Genomic_DNA"/>
</dbReference>
<feature type="region of interest" description="Disordered" evidence="1">
    <location>
        <begin position="34"/>
        <end position="91"/>
    </location>
</feature>
<evidence type="ECO:0000256" key="1">
    <source>
        <dbReference type="SAM" id="MobiDB-lite"/>
    </source>
</evidence>
<dbReference type="PROSITE" id="PS50157">
    <property type="entry name" value="ZINC_FINGER_C2H2_2"/>
    <property type="match status" value="2"/>
</dbReference>
<dbReference type="PANTHER" id="PTHR33206:SF1">
    <property type="entry name" value="DNA-DIRECTED DNA POLYMERASE"/>
    <property type="match status" value="1"/>
</dbReference>
<dbReference type="Proteomes" id="UP001152795">
    <property type="component" value="Unassembled WGS sequence"/>
</dbReference>
<evidence type="ECO:0000313" key="2">
    <source>
        <dbReference type="EMBL" id="CAB3992893.1"/>
    </source>
</evidence>
<dbReference type="InterPro" id="IPR013087">
    <property type="entry name" value="Znf_C2H2_type"/>
</dbReference>
<feature type="compositionally biased region" description="Basic residues" evidence="1">
    <location>
        <begin position="38"/>
        <end position="51"/>
    </location>
</feature>
<gene>
    <name evidence="2" type="ORF">PACLA_8A024547</name>
</gene>
<feature type="compositionally biased region" description="Polar residues" evidence="1">
    <location>
        <begin position="60"/>
        <end position="76"/>
    </location>
</feature>
<name>A0A7D9HXS5_PARCT</name>
<comment type="caution">
    <text evidence="2">The sequence shown here is derived from an EMBL/GenBank/DDBJ whole genome shotgun (WGS) entry which is preliminary data.</text>
</comment>
<evidence type="ECO:0000313" key="3">
    <source>
        <dbReference type="Proteomes" id="UP001152795"/>
    </source>
</evidence>
<dbReference type="OrthoDB" id="6138345at2759"/>
<proteinExistence type="predicted"/>
<reference evidence="2" key="1">
    <citation type="submission" date="2020-04" db="EMBL/GenBank/DDBJ databases">
        <authorList>
            <person name="Alioto T."/>
            <person name="Alioto T."/>
            <person name="Gomez Garrido J."/>
        </authorList>
    </citation>
    <scope>NUCLEOTIDE SEQUENCE</scope>
    <source>
        <strain evidence="2">A484AB</strain>
    </source>
</reference>
<organism evidence="2 3">
    <name type="scientific">Paramuricea clavata</name>
    <name type="common">Red gorgonian</name>
    <name type="synonym">Violescent sea-whip</name>
    <dbReference type="NCBI Taxonomy" id="317549"/>
    <lineage>
        <taxon>Eukaryota</taxon>
        <taxon>Metazoa</taxon>
        <taxon>Cnidaria</taxon>
        <taxon>Anthozoa</taxon>
        <taxon>Octocorallia</taxon>
        <taxon>Malacalcyonacea</taxon>
        <taxon>Plexauridae</taxon>
        <taxon>Paramuricea</taxon>
    </lineage>
</organism>
<sequence length="735" mass="86596">MHEQRRAQREYNCNICGEVFRNIFPLQAHQHDVLQVGRGKRTKTPTRRTKRQRTDEPELPTSSTRVNEGASTSTVVNEGPQEFPQDPLLPPSNLPSQLHREHWRAIRTRESRGNRIQDWYNYRLSSMNMGQLVNSIQHLFEDQTTVFKLNLSFGFVLFNNETQQMQYHHPSANNSRVFDSPFQIRDREDLAQVRETIQNIDIHEWARQQRPNSKWIVMDVTNVTFYVTKLRDHPIGRSVRLPKYILESRAIVSLACNEHTGLPYEDKLCFFRCLALHRGFHPHNLERDTHYFYEQYSQDDDFDGVTLEELQELEKLFELNIFVYRPTELHDEDDDTTSIVAQLIQCSHRSYANSMYLNLYGSHFSYIKNLAMYSKSYCCSECDKMWKTAKALNQHERTCEATQNTEDQMIEEMVGCLMGLNSEVSEDEDEVNKDKLVEERDVVHPLLKLQDKLSEYLQELPILGFNSGKYDINAAKNPFFSHLVKYEQVKFVIKRNNNHMCLKTQHLKFLDITNYPAPGFSYEQFLKAYECSQTKGYFPYEWVDSLDKLNRCSLPPRETFHSTLSGTDITDEQYEYCQGVWDEQNMTTFRDFLVWYNNLDVVPFLEAIDKMSNFWQERNIDMFKDGVSVPGLTMKYLFSNIPGTYFSLFSEKDKDMYYSMKDNNVGGPSIIFNRYHEKEKSFIRKEEMRATGKESEPCKNVVGYDANALYLWAIMQDMLTGQYTRRLEEDGFKKL</sequence>
<protein>
    <submittedName>
        <fullName evidence="2">Zinc finger and SCAN domain-containing 22</fullName>
    </submittedName>
</protein>